<dbReference type="CDD" id="cd01131">
    <property type="entry name" value="PilT"/>
    <property type="match status" value="1"/>
</dbReference>
<dbReference type="Proteomes" id="UP001597109">
    <property type="component" value="Unassembled WGS sequence"/>
</dbReference>
<evidence type="ECO:0000256" key="1">
    <source>
        <dbReference type="ARBA" id="ARBA00006611"/>
    </source>
</evidence>
<dbReference type="PANTHER" id="PTHR30486">
    <property type="entry name" value="TWITCHING MOTILITY PROTEIN PILT"/>
    <property type="match status" value="1"/>
</dbReference>
<organism evidence="3 4">
    <name type="scientific">Metaplanococcus flavidus</name>
    <dbReference type="NCBI Taxonomy" id="569883"/>
    <lineage>
        <taxon>Bacteria</taxon>
        <taxon>Bacillati</taxon>
        <taxon>Bacillota</taxon>
        <taxon>Bacilli</taxon>
        <taxon>Bacillales</taxon>
        <taxon>Caryophanaceae</taxon>
        <taxon>Metaplanococcus</taxon>
    </lineage>
</organism>
<reference evidence="4" key="1">
    <citation type="journal article" date="2019" name="Int. J. Syst. Evol. Microbiol.">
        <title>The Global Catalogue of Microorganisms (GCM) 10K type strain sequencing project: providing services to taxonomists for standard genome sequencing and annotation.</title>
        <authorList>
            <consortium name="The Broad Institute Genomics Platform"/>
            <consortium name="The Broad Institute Genome Sequencing Center for Infectious Disease"/>
            <person name="Wu L."/>
            <person name="Ma J."/>
        </authorList>
    </citation>
    <scope>NUCLEOTIDE SEQUENCE [LARGE SCALE GENOMIC DNA]</scope>
    <source>
        <strain evidence="4">CCUG 56756</strain>
    </source>
</reference>
<comment type="similarity">
    <text evidence="1">Belongs to the GSP E family.</text>
</comment>
<evidence type="ECO:0000259" key="2">
    <source>
        <dbReference type="PROSITE" id="PS00662"/>
    </source>
</evidence>
<dbReference type="InterPro" id="IPR006321">
    <property type="entry name" value="PilT/PilU"/>
</dbReference>
<evidence type="ECO:0000313" key="4">
    <source>
        <dbReference type="Proteomes" id="UP001597109"/>
    </source>
</evidence>
<dbReference type="SUPFAM" id="SSF52540">
    <property type="entry name" value="P-loop containing nucleoside triphosphate hydrolases"/>
    <property type="match status" value="1"/>
</dbReference>
<dbReference type="SMART" id="SM00382">
    <property type="entry name" value="AAA"/>
    <property type="match status" value="1"/>
</dbReference>
<dbReference type="PROSITE" id="PS00662">
    <property type="entry name" value="T2SP_E"/>
    <property type="match status" value="1"/>
</dbReference>
<feature type="domain" description="Bacterial type II secretion system protein E" evidence="2">
    <location>
        <begin position="198"/>
        <end position="212"/>
    </location>
</feature>
<dbReference type="Gene3D" id="3.40.50.300">
    <property type="entry name" value="P-loop containing nucleotide triphosphate hydrolases"/>
    <property type="match status" value="1"/>
</dbReference>
<dbReference type="NCBIfam" id="TIGR01420">
    <property type="entry name" value="pilT_fam"/>
    <property type="match status" value="1"/>
</dbReference>
<dbReference type="InterPro" id="IPR001482">
    <property type="entry name" value="T2SS/T4SS_dom"/>
</dbReference>
<dbReference type="InterPro" id="IPR050921">
    <property type="entry name" value="T4SS_GSP_E_ATPase"/>
</dbReference>
<dbReference type="RefSeq" id="WP_144839018.1">
    <property type="nucleotide sequence ID" value="NZ_JBHTKI010000006.1"/>
</dbReference>
<dbReference type="InterPro" id="IPR003593">
    <property type="entry name" value="AAA+_ATPase"/>
</dbReference>
<dbReference type="EMBL" id="JBHTKI010000006">
    <property type="protein sequence ID" value="MFD1030490.1"/>
    <property type="molecule type" value="Genomic_DNA"/>
</dbReference>
<gene>
    <name evidence="3" type="ORF">ACFQ1X_03525</name>
</gene>
<dbReference type="Pfam" id="PF00437">
    <property type="entry name" value="T2SSE"/>
    <property type="match status" value="1"/>
</dbReference>
<accession>A0ABW3L827</accession>
<dbReference type="InterPro" id="IPR027417">
    <property type="entry name" value="P-loop_NTPase"/>
</dbReference>
<sequence>MQITTTFIDKVLTAAKELNVSDIHLTTGIPPVFRMHGTLRRYGEDNMTPLHSKEIAQAIMPEILWDTFLERGEMDYSYSIDGVGRYRVNSFHQRGSISHAFRAIPTVVPTVDDLRMPQILKKLAETHQGLILVTGPTGSGKSTTLAAMIRHINEEMTKHIITLEDPIEYLHKHGTSVIDQREVGFDTKSFANGLRAALRQDPDVILVGEMRDLETIMTAITAAETGHLVMGTLHTSSAATTIERIIDVFPPEQQSQIRTQLGGILKAVVAQRLLPTADGKGRVAATEILISNPAVANLIRTEKVHQIPNVILTNRAAGMHMMSTSVQELVNQGKITRQIAQPFLEGED</sequence>
<name>A0ABW3L827_9BACL</name>
<keyword evidence="4" id="KW-1185">Reference proteome</keyword>
<evidence type="ECO:0000313" key="3">
    <source>
        <dbReference type="EMBL" id="MFD1030490.1"/>
    </source>
</evidence>
<dbReference type="Gene3D" id="3.30.450.90">
    <property type="match status" value="1"/>
</dbReference>
<comment type="caution">
    <text evidence="3">The sequence shown here is derived from an EMBL/GenBank/DDBJ whole genome shotgun (WGS) entry which is preliminary data.</text>
</comment>
<protein>
    <submittedName>
        <fullName evidence="3">Type IV pilus twitching motility protein PilT</fullName>
    </submittedName>
</protein>
<proteinExistence type="inferred from homology"/>